<reference evidence="12 13" key="1">
    <citation type="submission" date="2024-01" db="EMBL/GenBank/DDBJ databases">
        <title>Sphingobacterium tenebrionis sp. nov., a novel endophyte isolated from tenebrio molitor intestines.</title>
        <authorList>
            <person name="Zhang C."/>
        </authorList>
    </citation>
    <scope>NUCLEOTIDE SEQUENCE [LARGE SCALE GENOMIC DNA]</scope>
    <source>
        <strain evidence="12 13">PU5-4</strain>
    </source>
</reference>
<name>A0ABU8I872_9SPHI</name>
<keyword evidence="3 12" id="KW-0808">Transferase</keyword>
<dbReference type="EMBL" id="JAYLLN010000037">
    <property type="protein sequence ID" value="MEI5985904.1"/>
    <property type="molecule type" value="Genomic_DNA"/>
</dbReference>
<dbReference type="Gene3D" id="3.40.50.300">
    <property type="entry name" value="P-loop containing nucleotide triphosphate hydrolases"/>
    <property type="match status" value="1"/>
</dbReference>
<evidence type="ECO:0000256" key="8">
    <source>
        <dbReference type="ARBA" id="ARBA00051245"/>
    </source>
</evidence>
<dbReference type="Pfam" id="PF13807">
    <property type="entry name" value="GNVR"/>
    <property type="match status" value="1"/>
</dbReference>
<dbReference type="GO" id="GO:0004715">
    <property type="term" value="F:non-membrane spanning protein tyrosine kinase activity"/>
    <property type="evidence" value="ECO:0007669"/>
    <property type="project" value="UniProtKB-EC"/>
</dbReference>
<evidence type="ECO:0000256" key="3">
    <source>
        <dbReference type="ARBA" id="ARBA00022679"/>
    </source>
</evidence>
<dbReference type="EC" id="2.7.10.2" evidence="2"/>
<sequence length="796" mass="90591">MKTGESKEFDHEKRLMDIRSQLERYAHYWKWFVVSMGVCFLIGFLYLRYSVRIYEVYAKILLQDEKKASGEMAGLAELANLAGRGTSSAAFVNDQIQVLQSRRIMRKVVDANGYEITYFQKGLIREKEIPAQESPLKMILLEPNSPLLERKAYSVEIRQESGVYILTNDEEEEVPIKLGKAIPSPIGKIMFVPNPKISWRTPVKINYMPKEITVDILRGKMQISPTKDVLSFAVDFVFRYASREKGIEVVNSLIQQYNQDALADKARVFKSTSNFINNRLSIISENLKAADGRLEVFKQQHQVLDLDLEGSIRAEGAVESEKELMDAKMQLELVNMMDELLQNSNLDLLPVNIGLSDLTIQSEIKTHNELLLERNELQKSASPQNPVLQNLEQAVSISHANITRSLANSRQVLTSKVNMHQRRRMQFEGKKASMPLNERKYKDIVRQQKTIETLYLFLLQKLEENEINLSATPSTLKVVDLAYATWRPVSPRKMLVLPISMAIGFLLPLSLLYLKFSLDIKVQGKADLLKIGDVSVLGEVPRSHQDIKAESDRTALAEAIRILRTNLRFLMGKNVKGASVYFVTSTIAGEGKSFIATNLAKVLSFANKRVLLIGADIRSPKILAYLNLTYLRHTQPGISNFLVDENYQVKDLIIPQAKGFGFDLIYSGYIAPNPAELLMNGRFEEIIQYGRDNYDFVIVDTAPVGLVTDTFLISELADLTIYVVRAQFLDKRLLEVSKSCFEEGKLKKMAFLLNDVDFSLGYGYGYGYGYGEEPVKKGWMRKFRFLINLIRQKYLK</sequence>
<keyword evidence="5" id="KW-0418">Kinase</keyword>
<keyword evidence="7" id="KW-0829">Tyrosine-protein kinase</keyword>
<evidence type="ECO:0000259" key="10">
    <source>
        <dbReference type="Pfam" id="PF13614"/>
    </source>
</evidence>
<evidence type="ECO:0000313" key="12">
    <source>
        <dbReference type="EMBL" id="MEI5985904.1"/>
    </source>
</evidence>
<dbReference type="NCBIfam" id="TIGR01007">
    <property type="entry name" value="eps_fam"/>
    <property type="match status" value="1"/>
</dbReference>
<dbReference type="Proteomes" id="UP001363035">
    <property type="component" value="Unassembled WGS sequence"/>
</dbReference>
<evidence type="ECO:0000256" key="9">
    <source>
        <dbReference type="SAM" id="Phobius"/>
    </source>
</evidence>
<organism evidence="12 13">
    <name type="scientific">Sphingobacterium tenebrionis</name>
    <dbReference type="NCBI Taxonomy" id="3111775"/>
    <lineage>
        <taxon>Bacteria</taxon>
        <taxon>Pseudomonadati</taxon>
        <taxon>Bacteroidota</taxon>
        <taxon>Sphingobacteriia</taxon>
        <taxon>Sphingobacteriales</taxon>
        <taxon>Sphingobacteriaceae</taxon>
        <taxon>Sphingobacterium</taxon>
    </lineage>
</organism>
<evidence type="ECO:0000259" key="11">
    <source>
        <dbReference type="Pfam" id="PF13807"/>
    </source>
</evidence>
<evidence type="ECO:0000256" key="2">
    <source>
        <dbReference type="ARBA" id="ARBA00011903"/>
    </source>
</evidence>
<dbReference type="SUPFAM" id="SSF52540">
    <property type="entry name" value="P-loop containing nucleoside triphosphate hydrolases"/>
    <property type="match status" value="1"/>
</dbReference>
<dbReference type="PANTHER" id="PTHR32309:SF13">
    <property type="entry name" value="FERRIC ENTEROBACTIN TRANSPORT PROTEIN FEPE"/>
    <property type="match status" value="1"/>
</dbReference>
<keyword evidence="13" id="KW-1185">Reference proteome</keyword>
<dbReference type="PANTHER" id="PTHR32309">
    <property type="entry name" value="TYROSINE-PROTEIN KINASE"/>
    <property type="match status" value="1"/>
</dbReference>
<evidence type="ECO:0000256" key="6">
    <source>
        <dbReference type="ARBA" id="ARBA00022840"/>
    </source>
</evidence>
<dbReference type="InterPro" id="IPR005702">
    <property type="entry name" value="Wzc-like_C"/>
</dbReference>
<feature type="domain" description="Tyrosine-protein kinase G-rich" evidence="11">
    <location>
        <begin position="448"/>
        <end position="515"/>
    </location>
</feature>
<dbReference type="CDD" id="cd05387">
    <property type="entry name" value="BY-kinase"/>
    <property type="match status" value="1"/>
</dbReference>
<evidence type="ECO:0000313" key="13">
    <source>
        <dbReference type="Proteomes" id="UP001363035"/>
    </source>
</evidence>
<accession>A0ABU8I872</accession>
<dbReference type="RefSeq" id="WP_134776559.1">
    <property type="nucleotide sequence ID" value="NZ_JAYLLN010000037.1"/>
</dbReference>
<dbReference type="InterPro" id="IPR025669">
    <property type="entry name" value="AAA_dom"/>
</dbReference>
<dbReference type="InterPro" id="IPR032807">
    <property type="entry name" value="GNVR"/>
</dbReference>
<dbReference type="InterPro" id="IPR027417">
    <property type="entry name" value="P-loop_NTPase"/>
</dbReference>
<gene>
    <name evidence="12" type="ORF">VJ786_13445</name>
</gene>
<evidence type="ECO:0000256" key="4">
    <source>
        <dbReference type="ARBA" id="ARBA00022741"/>
    </source>
</evidence>
<evidence type="ECO:0000256" key="5">
    <source>
        <dbReference type="ARBA" id="ARBA00022777"/>
    </source>
</evidence>
<comment type="similarity">
    <text evidence="1">Belongs to the CpsD/CapB family.</text>
</comment>
<keyword evidence="9" id="KW-0812">Transmembrane</keyword>
<comment type="catalytic activity">
    <reaction evidence="8">
        <text>L-tyrosyl-[protein] + ATP = O-phospho-L-tyrosyl-[protein] + ADP + H(+)</text>
        <dbReference type="Rhea" id="RHEA:10596"/>
        <dbReference type="Rhea" id="RHEA-COMP:10136"/>
        <dbReference type="Rhea" id="RHEA-COMP:20101"/>
        <dbReference type="ChEBI" id="CHEBI:15378"/>
        <dbReference type="ChEBI" id="CHEBI:30616"/>
        <dbReference type="ChEBI" id="CHEBI:46858"/>
        <dbReference type="ChEBI" id="CHEBI:61978"/>
        <dbReference type="ChEBI" id="CHEBI:456216"/>
        <dbReference type="EC" id="2.7.10.2"/>
    </reaction>
</comment>
<evidence type="ECO:0000256" key="1">
    <source>
        <dbReference type="ARBA" id="ARBA00007316"/>
    </source>
</evidence>
<evidence type="ECO:0000256" key="7">
    <source>
        <dbReference type="ARBA" id="ARBA00023137"/>
    </source>
</evidence>
<dbReference type="InterPro" id="IPR050445">
    <property type="entry name" value="Bact_polysacc_biosynth/exp"/>
</dbReference>
<protein>
    <recommendedName>
        <fullName evidence="2">non-specific protein-tyrosine kinase</fullName>
        <ecNumber evidence="2">2.7.10.2</ecNumber>
    </recommendedName>
</protein>
<keyword evidence="6" id="KW-0067">ATP-binding</keyword>
<keyword evidence="4" id="KW-0547">Nucleotide-binding</keyword>
<comment type="caution">
    <text evidence="12">The sequence shown here is derived from an EMBL/GenBank/DDBJ whole genome shotgun (WGS) entry which is preliminary data.</text>
</comment>
<dbReference type="Pfam" id="PF13614">
    <property type="entry name" value="AAA_31"/>
    <property type="match status" value="1"/>
</dbReference>
<feature type="domain" description="AAA" evidence="10">
    <location>
        <begin position="589"/>
        <end position="721"/>
    </location>
</feature>
<keyword evidence="9" id="KW-1133">Transmembrane helix</keyword>
<feature type="transmembrane region" description="Helical" evidence="9">
    <location>
        <begin position="28"/>
        <end position="47"/>
    </location>
</feature>
<proteinExistence type="inferred from homology"/>
<keyword evidence="9" id="KW-0472">Membrane</keyword>